<comment type="caution">
    <text evidence="3">The sequence shown here is derived from an EMBL/GenBank/DDBJ whole genome shotgun (WGS) entry which is preliminary data.</text>
</comment>
<keyword evidence="1" id="KW-0175">Coiled coil</keyword>
<organism evidence="3 4">
    <name type="scientific">candidate division WWE3 bacterium CG08_land_8_20_14_0_20_41_10</name>
    <dbReference type="NCBI Taxonomy" id="1975085"/>
    <lineage>
        <taxon>Bacteria</taxon>
        <taxon>Katanobacteria</taxon>
    </lineage>
</organism>
<feature type="compositionally biased region" description="Polar residues" evidence="2">
    <location>
        <begin position="1"/>
        <end position="17"/>
    </location>
</feature>
<reference evidence="4" key="1">
    <citation type="submission" date="2017-09" db="EMBL/GenBank/DDBJ databases">
        <title>Depth-based differentiation of microbial function through sediment-hosted aquifers and enrichment of novel symbionts in the deep terrestrial subsurface.</title>
        <authorList>
            <person name="Probst A.J."/>
            <person name="Ladd B."/>
            <person name="Jarett J.K."/>
            <person name="Geller-Mcgrath D.E."/>
            <person name="Sieber C.M.K."/>
            <person name="Emerson J.B."/>
            <person name="Anantharaman K."/>
            <person name="Thomas B.C."/>
            <person name="Malmstrom R."/>
            <person name="Stieglmeier M."/>
            <person name="Klingl A."/>
            <person name="Woyke T."/>
            <person name="Ryan C.M."/>
            <person name="Banfield J.F."/>
        </authorList>
    </citation>
    <scope>NUCLEOTIDE SEQUENCE [LARGE SCALE GENOMIC DNA]</scope>
</reference>
<sequence length="260" mass="28973">MSGSITSLESLSQSQGSDAGESATAIFETQSHEETYSFDEIKRELLDPHAISKKYDQAGRDSTASALHDTRRRSSDTSAEISTGNVRRGELATQLSDVIGSERQLEVAVADRMSAVVVRLKSVLGLSDKRVGALQETLVATQANAESLGQELDQIEATLEALRKEQETLPDTATLVEAYYSKMEVQPLTNEEKRRFLTPEFLSSLSMDEYVALWRRLNPYFLSHVTRQGFRDHNAMVYHSGGLQEFSTTALSVLWRMRGF</sequence>
<feature type="region of interest" description="Disordered" evidence="2">
    <location>
        <begin position="1"/>
        <end position="31"/>
    </location>
</feature>
<dbReference type="AlphaFoldDB" id="A0A2H0XBG0"/>
<name>A0A2H0XBG0_UNCKA</name>
<evidence type="ECO:0000313" key="3">
    <source>
        <dbReference type="EMBL" id="PIS22263.1"/>
    </source>
</evidence>
<protein>
    <submittedName>
        <fullName evidence="3">Uncharacterized protein</fullName>
    </submittedName>
</protein>
<dbReference type="Proteomes" id="UP000231252">
    <property type="component" value="Unassembled WGS sequence"/>
</dbReference>
<evidence type="ECO:0000313" key="4">
    <source>
        <dbReference type="Proteomes" id="UP000231252"/>
    </source>
</evidence>
<evidence type="ECO:0000256" key="2">
    <source>
        <dbReference type="SAM" id="MobiDB-lite"/>
    </source>
</evidence>
<proteinExistence type="predicted"/>
<feature type="compositionally biased region" description="Polar residues" evidence="2">
    <location>
        <begin position="76"/>
        <end position="85"/>
    </location>
</feature>
<evidence type="ECO:0000256" key="1">
    <source>
        <dbReference type="SAM" id="Coils"/>
    </source>
</evidence>
<feature type="region of interest" description="Disordered" evidence="2">
    <location>
        <begin position="52"/>
        <end position="85"/>
    </location>
</feature>
<feature type="coiled-coil region" evidence="1">
    <location>
        <begin position="138"/>
        <end position="165"/>
    </location>
</feature>
<dbReference type="EMBL" id="PEYU01000065">
    <property type="protein sequence ID" value="PIS22263.1"/>
    <property type="molecule type" value="Genomic_DNA"/>
</dbReference>
<accession>A0A2H0XBG0</accession>
<gene>
    <name evidence="3" type="ORF">COT50_02995</name>
</gene>